<feature type="compositionally biased region" description="Low complexity" evidence="1">
    <location>
        <begin position="172"/>
        <end position="183"/>
    </location>
</feature>
<dbReference type="Proteomes" id="UP000271974">
    <property type="component" value="Unassembled WGS sequence"/>
</dbReference>
<dbReference type="AlphaFoldDB" id="A0A3S0ZKK3"/>
<name>A0A3S0ZKK3_ELYCH</name>
<evidence type="ECO:0000313" key="3">
    <source>
        <dbReference type="Proteomes" id="UP000271974"/>
    </source>
</evidence>
<comment type="caution">
    <text evidence="2">The sequence shown here is derived from an EMBL/GenBank/DDBJ whole genome shotgun (WGS) entry which is preliminary data.</text>
</comment>
<evidence type="ECO:0000313" key="2">
    <source>
        <dbReference type="EMBL" id="RUS81040.1"/>
    </source>
</evidence>
<dbReference type="OrthoDB" id="10655371at2759"/>
<sequence length="320" mass="34868">MHETKTIALRAVTPDISEGEDRMVGSTQSLHVQNGVSFDLNIPKIGMDNLDKEITSPNIGVSSQSPKNPDKQSLPLPDWLYLRTPGQESSQDDSGMEEASGTHLHRDGLLNQLPQSVAESSERWLTPLPLPAVVTGSVMSPVERMSYIRTVVDDIDDDFMSSSYNISNDSINRSSSFSNSRSRTLSMTRRGLRRNLSGGNRAEASRGGMLGDISATGPRAAGPAGTDLMEHLMSLASGDALLKICTTGLELRNPPDRSLITRLLAADRPFRAAIPSVGALLSRRQRSYCTDVPCPPDFIGCFLLLFFFCPKKVDYPFLPA</sequence>
<feature type="region of interest" description="Disordered" evidence="1">
    <location>
        <begin position="53"/>
        <end position="102"/>
    </location>
</feature>
<reference evidence="2 3" key="1">
    <citation type="submission" date="2019-01" db="EMBL/GenBank/DDBJ databases">
        <title>A draft genome assembly of the solar-powered sea slug Elysia chlorotica.</title>
        <authorList>
            <person name="Cai H."/>
            <person name="Li Q."/>
            <person name="Fang X."/>
            <person name="Li J."/>
            <person name="Curtis N.E."/>
            <person name="Altenburger A."/>
            <person name="Shibata T."/>
            <person name="Feng M."/>
            <person name="Maeda T."/>
            <person name="Schwartz J.A."/>
            <person name="Shigenobu S."/>
            <person name="Lundholm N."/>
            <person name="Nishiyama T."/>
            <person name="Yang H."/>
            <person name="Hasebe M."/>
            <person name="Li S."/>
            <person name="Pierce S.K."/>
            <person name="Wang J."/>
        </authorList>
    </citation>
    <scope>NUCLEOTIDE SEQUENCE [LARGE SCALE GENOMIC DNA]</scope>
    <source>
        <strain evidence="2">EC2010</strain>
        <tissue evidence="2">Whole organism of an adult</tissue>
    </source>
</reference>
<gene>
    <name evidence="2" type="ORF">EGW08_011206</name>
</gene>
<proteinExistence type="predicted"/>
<protein>
    <submittedName>
        <fullName evidence="2">Uncharacterized protein</fullName>
    </submittedName>
</protein>
<organism evidence="2 3">
    <name type="scientific">Elysia chlorotica</name>
    <name type="common">Eastern emerald elysia</name>
    <name type="synonym">Sea slug</name>
    <dbReference type="NCBI Taxonomy" id="188477"/>
    <lineage>
        <taxon>Eukaryota</taxon>
        <taxon>Metazoa</taxon>
        <taxon>Spiralia</taxon>
        <taxon>Lophotrochozoa</taxon>
        <taxon>Mollusca</taxon>
        <taxon>Gastropoda</taxon>
        <taxon>Heterobranchia</taxon>
        <taxon>Euthyneura</taxon>
        <taxon>Panpulmonata</taxon>
        <taxon>Sacoglossa</taxon>
        <taxon>Placobranchoidea</taxon>
        <taxon>Plakobranchidae</taxon>
        <taxon>Elysia</taxon>
    </lineage>
</organism>
<evidence type="ECO:0000256" key="1">
    <source>
        <dbReference type="SAM" id="MobiDB-lite"/>
    </source>
</evidence>
<dbReference type="EMBL" id="RQTK01000359">
    <property type="protein sequence ID" value="RUS81040.1"/>
    <property type="molecule type" value="Genomic_DNA"/>
</dbReference>
<keyword evidence="3" id="KW-1185">Reference proteome</keyword>
<feature type="region of interest" description="Disordered" evidence="1">
    <location>
        <begin position="172"/>
        <end position="218"/>
    </location>
</feature>
<feature type="compositionally biased region" description="Polar residues" evidence="1">
    <location>
        <begin position="55"/>
        <end position="67"/>
    </location>
</feature>
<accession>A0A3S0ZKK3</accession>